<dbReference type="PANTHER" id="PTHR31945">
    <property type="entry name" value="TRANSCRIPTION FACTOR SCREAM2-RELATED"/>
    <property type="match status" value="1"/>
</dbReference>
<keyword evidence="4" id="KW-0472">Membrane</keyword>
<dbReference type="InterPro" id="IPR051358">
    <property type="entry name" value="TF_AMS/ICE1/BHLH6-like"/>
</dbReference>
<evidence type="ECO:0000256" key="4">
    <source>
        <dbReference type="SAM" id="Phobius"/>
    </source>
</evidence>
<evidence type="ECO:0000256" key="3">
    <source>
        <dbReference type="SAM" id="MobiDB-lite"/>
    </source>
</evidence>
<comment type="caution">
    <text evidence="6">The sequence shown here is derived from an EMBL/GenBank/DDBJ whole genome shotgun (WGS) entry which is preliminary data.</text>
</comment>
<dbReference type="PANTHER" id="PTHR31945:SF5">
    <property type="entry name" value="TRANSCRIPTION FACTOR SCREAM-LIKE PROTEIN"/>
    <property type="match status" value="1"/>
</dbReference>
<feature type="domain" description="Plant bHLH transcription factor ACT-like" evidence="5">
    <location>
        <begin position="160"/>
        <end position="240"/>
    </location>
</feature>
<dbReference type="AlphaFoldDB" id="A0A9Q1KFL1"/>
<evidence type="ECO:0000313" key="7">
    <source>
        <dbReference type="Proteomes" id="UP001153076"/>
    </source>
</evidence>
<feature type="compositionally biased region" description="Polar residues" evidence="3">
    <location>
        <begin position="57"/>
        <end position="68"/>
    </location>
</feature>
<dbReference type="InterPro" id="IPR054502">
    <property type="entry name" value="bHLH-TF_ACT-like_plant"/>
</dbReference>
<dbReference type="GO" id="GO:0003700">
    <property type="term" value="F:DNA-binding transcription factor activity"/>
    <property type="evidence" value="ECO:0007669"/>
    <property type="project" value="TreeGrafter"/>
</dbReference>
<proteinExistence type="predicted"/>
<keyword evidence="7" id="KW-1185">Reference proteome</keyword>
<dbReference type="GO" id="GO:0005634">
    <property type="term" value="C:nucleus"/>
    <property type="evidence" value="ECO:0007669"/>
    <property type="project" value="UniProtKB-SubCell"/>
</dbReference>
<sequence>MRAHHHHQLSLVHLKHLQPPHHRAEGKRKRRKNRSGAATKLLIRERNRRDQRKSSRESSMVSRDNNQHSISPVLREKLQLLRSITHSTAVNESSIILDASKYIEELKEKVEILNQDITTSACSLKSSNTHDSLPTVYIKYFFLVYCVIMFPGLSAISFGVTVETLEKGFLINVISEKSCPGLLVSVLEAFEQLNLNVAEATASCTDSFRLEAFSSTDQGEEQGENVNAQVVRQAVLRAIRHWSTITANQDD</sequence>
<feature type="transmembrane region" description="Helical" evidence="4">
    <location>
        <begin position="140"/>
        <end position="160"/>
    </location>
</feature>
<evidence type="ECO:0000313" key="6">
    <source>
        <dbReference type="EMBL" id="KAJ8442640.1"/>
    </source>
</evidence>
<feature type="compositionally biased region" description="Basic and acidic residues" evidence="3">
    <location>
        <begin position="42"/>
        <end position="56"/>
    </location>
</feature>
<name>A0A9Q1KFL1_9CARY</name>
<keyword evidence="4" id="KW-1133">Transmembrane helix</keyword>
<dbReference type="OrthoDB" id="1917523at2759"/>
<keyword evidence="4" id="KW-0812">Transmembrane</keyword>
<keyword evidence="2" id="KW-0539">Nucleus</keyword>
<organism evidence="6 7">
    <name type="scientific">Carnegiea gigantea</name>
    <dbReference type="NCBI Taxonomy" id="171969"/>
    <lineage>
        <taxon>Eukaryota</taxon>
        <taxon>Viridiplantae</taxon>
        <taxon>Streptophyta</taxon>
        <taxon>Embryophyta</taxon>
        <taxon>Tracheophyta</taxon>
        <taxon>Spermatophyta</taxon>
        <taxon>Magnoliopsida</taxon>
        <taxon>eudicotyledons</taxon>
        <taxon>Gunneridae</taxon>
        <taxon>Pentapetalae</taxon>
        <taxon>Caryophyllales</taxon>
        <taxon>Cactineae</taxon>
        <taxon>Cactaceae</taxon>
        <taxon>Cactoideae</taxon>
        <taxon>Echinocereeae</taxon>
        <taxon>Carnegiea</taxon>
    </lineage>
</organism>
<evidence type="ECO:0000256" key="1">
    <source>
        <dbReference type="ARBA" id="ARBA00004123"/>
    </source>
</evidence>
<accession>A0A9Q1KFL1</accession>
<protein>
    <recommendedName>
        <fullName evidence="5">Plant bHLH transcription factor ACT-like domain-containing protein</fullName>
    </recommendedName>
</protein>
<feature type="region of interest" description="Disordered" evidence="3">
    <location>
        <begin position="1"/>
        <end position="68"/>
    </location>
</feature>
<dbReference type="Proteomes" id="UP001153076">
    <property type="component" value="Unassembled WGS sequence"/>
</dbReference>
<feature type="compositionally biased region" description="Basic residues" evidence="3">
    <location>
        <begin position="1"/>
        <end position="34"/>
    </location>
</feature>
<dbReference type="GO" id="GO:0043565">
    <property type="term" value="F:sequence-specific DNA binding"/>
    <property type="evidence" value="ECO:0007669"/>
    <property type="project" value="TreeGrafter"/>
</dbReference>
<evidence type="ECO:0000259" key="5">
    <source>
        <dbReference type="Pfam" id="PF22754"/>
    </source>
</evidence>
<evidence type="ECO:0000256" key="2">
    <source>
        <dbReference type="ARBA" id="ARBA00023242"/>
    </source>
</evidence>
<dbReference type="Pfam" id="PF22754">
    <property type="entry name" value="bHLH-TF_ACT-like_plant"/>
    <property type="match status" value="1"/>
</dbReference>
<dbReference type="EMBL" id="JAKOGI010000137">
    <property type="protein sequence ID" value="KAJ8442640.1"/>
    <property type="molecule type" value="Genomic_DNA"/>
</dbReference>
<reference evidence="6" key="1">
    <citation type="submission" date="2022-04" db="EMBL/GenBank/DDBJ databases">
        <title>Carnegiea gigantea Genome sequencing and assembly v2.</title>
        <authorList>
            <person name="Copetti D."/>
            <person name="Sanderson M.J."/>
            <person name="Burquez A."/>
            <person name="Wojciechowski M.F."/>
        </authorList>
    </citation>
    <scope>NUCLEOTIDE SEQUENCE</scope>
    <source>
        <strain evidence="6">SGP5-SGP5p</strain>
        <tissue evidence="6">Aerial part</tissue>
    </source>
</reference>
<gene>
    <name evidence="6" type="ORF">Cgig2_003684</name>
</gene>
<comment type="subcellular location">
    <subcellularLocation>
        <location evidence="1">Nucleus</location>
    </subcellularLocation>
</comment>